<dbReference type="EMBL" id="SUME01000003">
    <property type="protein sequence ID" value="TJZ61531.1"/>
    <property type="molecule type" value="Genomic_DNA"/>
</dbReference>
<organism evidence="1 2">
    <name type="scientific">Sphingobacterium olei</name>
    <dbReference type="NCBI Taxonomy" id="2571155"/>
    <lineage>
        <taxon>Bacteria</taxon>
        <taxon>Pseudomonadati</taxon>
        <taxon>Bacteroidota</taxon>
        <taxon>Sphingobacteriia</taxon>
        <taxon>Sphingobacteriales</taxon>
        <taxon>Sphingobacteriaceae</taxon>
        <taxon>Sphingobacterium</taxon>
    </lineage>
</organism>
<keyword evidence="2" id="KW-1185">Reference proteome</keyword>
<dbReference type="RefSeq" id="WP_136901177.1">
    <property type="nucleotide sequence ID" value="NZ_SUME01000003.1"/>
</dbReference>
<evidence type="ECO:0000313" key="2">
    <source>
        <dbReference type="Proteomes" id="UP000306808"/>
    </source>
</evidence>
<dbReference type="AlphaFoldDB" id="A0A4U0P2L3"/>
<name>A0A4U0P2L3_9SPHI</name>
<gene>
    <name evidence="1" type="ORF">FAZ15_10105</name>
</gene>
<sequence length="113" mass="13551">MDKETAKYLVTYFFRLLPDEEKLAWKHHSSLLKLESNDNPKAMEVYKRKGWITDEKKILDLLIEGYDKFEERTAEKILKKYPDKIFLNNCPNCNKLARTPYAKQCRFCGCDWH</sequence>
<protein>
    <submittedName>
        <fullName evidence="1">Uncharacterized protein</fullName>
    </submittedName>
</protein>
<reference evidence="1 2" key="1">
    <citation type="submission" date="2019-04" db="EMBL/GenBank/DDBJ databases">
        <title>Sphingobacterium olei sp. nov., isolated from oil-contaminated soil.</title>
        <authorList>
            <person name="Liu B."/>
        </authorList>
    </citation>
    <scope>NUCLEOTIDE SEQUENCE [LARGE SCALE GENOMIC DNA]</scope>
    <source>
        <strain evidence="1 2">HAL-9</strain>
    </source>
</reference>
<evidence type="ECO:0000313" key="1">
    <source>
        <dbReference type="EMBL" id="TJZ61531.1"/>
    </source>
</evidence>
<comment type="caution">
    <text evidence="1">The sequence shown here is derived from an EMBL/GenBank/DDBJ whole genome shotgun (WGS) entry which is preliminary data.</text>
</comment>
<dbReference type="Proteomes" id="UP000306808">
    <property type="component" value="Unassembled WGS sequence"/>
</dbReference>
<proteinExistence type="predicted"/>
<accession>A0A4U0P2L3</accession>
<dbReference type="OrthoDB" id="275225at2"/>